<evidence type="ECO:0000256" key="6">
    <source>
        <dbReference type="ARBA" id="ARBA00022741"/>
    </source>
</evidence>
<feature type="region of interest" description="Disordered" evidence="9">
    <location>
        <begin position="1"/>
        <end position="30"/>
    </location>
</feature>
<evidence type="ECO:0000256" key="9">
    <source>
        <dbReference type="SAM" id="MobiDB-lite"/>
    </source>
</evidence>
<evidence type="ECO:0000256" key="4">
    <source>
        <dbReference type="ARBA" id="ARBA00019824"/>
    </source>
</evidence>
<sequence>MTGKRKRGKATANGPESAAPPNGTAKPMSAIAAARLRAAAAIPNNGGLQEAPASSLTESSASEAAKSESEPEDVLPVHQNFKLSTWRKHQSNVLSDTSKELSIVLDKNATASFVGCFDVKVLKGAVNINGANLGATTRGSKEEGKSHRVFVPSTHPITKIRGLDRTNHIQLRSCREPVPFADLSPLFSDIWSGSAERDKGRTFAYVTESDDDPLQRPLVPEHAPEDWIRTMDDISATASATLIIGPSVSGKSTFLKRLLNRYLTGFGKTAKPVPAVCYLDLDHSNPEYTPHGQPSLTIVRELNLGPTFTHPATIPGHSDANETIISHVLPVQGLTNYEEYFNSCVKSFFQTYQNLRLDGPTPPLLINTSGDLYNAHFHLLEKMIKTTKPNHILYLGNNSSISEATAYKLDTLQTFSQKTHSKLHELTAQFPALPPPRTPADLRAMQMQSYFHLTARAPSSHPIFTSSPLTTLSPWEFHYKGTLTRTQDLLGILSLSDPLPPSHLLTALNGSVIHIVSTTDTTLTSQSASLPRTPKSLVPYFPADTGTGMAPAPRPECTTYVCTALLCGIDPETHTLQLLVPTTHERLLEGLEPEKTVLVAGCCDTPEWAYMEDAYAQVAQRRRELGERARFASNEMV</sequence>
<proteinExistence type="inferred from homology"/>
<keyword evidence="6" id="KW-0547">Nucleotide-binding</keyword>
<evidence type="ECO:0000313" key="12">
    <source>
        <dbReference type="Proteomes" id="UP000800036"/>
    </source>
</evidence>
<keyword evidence="12" id="KW-1185">Reference proteome</keyword>
<organism evidence="11 12">
    <name type="scientific">Bimuria novae-zelandiae CBS 107.79</name>
    <dbReference type="NCBI Taxonomy" id="1447943"/>
    <lineage>
        <taxon>Eukaryota</taxon>
        <taxon>Fungi</taxon>
        <taxon>Dikarya</taxon>
        <taxon>Ascomycota</taxon>
        <taxon>Pezizomycotina</taxon>
        <taxon>Dothideomycetes</taxon>
        <taxon>Pleosporomycetidae</taxon>
        <taxon>Pleosporales</taxon>
        <taxon>Massarineae</taxon>
        <taxon>Didymosphaeriaceae</taxon>
        <taxon>Bimuria</taxon>
    </lineage>
</organism>
<evidence type="ECO:0000256" key="3">
    <source>
        <dbReference type="ARBA" id="ARBA00018706"/>
    </source>
</evidence>
<feature type="region of interest" description="Disordered" evidence="9">
    <location>
        <begin position="45"/>
        <end position="75"/>
    </location>
</feature>
<protein>
    <recommendedName>
        <fullName evidence="4">Polynucleotide 5'-hydroxyl-kinase GRC3</fullName>
    </recommendedName>
    <alternativeName>
        <fullName evidence="3">Polynucleotide 5'-hydroxyl-kinase grc3</fullName>
    </alternativeName>
</protein>
<gene>
    <name evidence="11" type="ORF">BU23DRAFT_517392</name>
</gene>
<comment type="function">
    <text evidence="1">Polynucleotide 5'-kinase involved in rRNA processing.</text>
</comment>
<reference evidence="11" key="1">
    <citation type="journal article" date="2020" name="Stud. Mycol.">
        <title>101 Dothideomycetes genomes: a test case for predicting lifestyles and emergence of pathogens.</title>
        <authorList>
            <person name="Haridas S."/>
            <person name="Albert R."/>
            <person name="Binder M."/>
            <person name="Bloem J."/>
            <person name="Labutti K."/>
            <person name="Salamov A."/>
            <person name="Andreopoulos B."/>
            <person name="Baker S."/>
            <person name="Barry K."/>
            <person name="Bills G."/>
            <person name="Bluhm B."/>
            <person name="Cannon C."/>
            <person name="Castanera R."/>
            <person name="Culley D."/>
            <person name="Daum C."/>
            <person name="Ezra D."/>
            <person name="Gonzalez J."/>
            <person name="Henrissat B."/>
            <person name="Kuo A."/>
            <person name="Liang C."/>
            <person name="Lipzen A."/>
            <person name="Lutzoni F."/>
            <person name="Magnuson J."/>
            <person name="Mondo S."/>
            <person name="Nolan M."/>
            <person name="Ohm R."/>
            <person name="Pangilinan J."/>
            <person name="Park H.-J."/>
            <person name="Ramirez L."/>
            <person name="Alfaro M."/>
            <person name="Sun H."/>
            <person name="Tritt A."/>
            <person name="Yoshinaga Y."/>
            <person name="Zwiers L.-H."/>
            <person name="Turgeon B."/>
            <person name="Goodwin S."/>
            <person name="Spatafora J."/>
            <person name="Crous P."/>
            <person name="Grigoriev I."/>
        </authorList>
    </citation>
    <scope>NUCLEOTIDE SEQUENCE</scope>
    <source>
        <strain evidence="11">CBS 107.79</strain>
    </source>
</reference>
<dbReference type="InterPro" id="IPR045116">
    <property type="entry name" value="Clp1/Grc3"/>
</dbReference>
<evidence type="ECO:0000256" key="8">
    <source>
        <dbReference type="ARBA" id="ARBA00022840"/>
    </source>
</evidence>
<feature type="non-terminal residue" evidence="11">
    <location>
        <position position="637"/>
    </location>
</feature>
<evidence type="ECO:0000259" key="10">
    <source>
        <dbReference type="Pfam" id="PF16575"/>
    </source>
</evidence>
<dbReference type="GO" id="GO:0005524">
    <property type="term" value="F:ATP binding"/>
    <property type="evidence" value="ECO:0007669"/>
    <property type="project" value="UniProtKB-KW"/>
</dbReference>
<dbReference type="OrthoDB" id="4054781at2759"/>
<dbReference type="EMBL" id="ML976741">
    <property type="protein sequence ID" value="KAF1966763.1"/>
    <property type="molecule type" value="Genomic_DNA"/>
</dbReference>
<feature type="domain" description="Clp1 P-loop" evidence="10">
    <location>
        <begin position="245"/>
        <end position="452"/>
    </location>
</feature>
<evidence type="ECO:0000256" key="1">
    <source>
        <dbReference type="ARBA" id="ARBA00003798"/>
    </source>
</evidence>
<dbReference type="InterPro" id="IPR027417">
    <property type="entry name" value="P-loop_NTPase"/>
</dbReference>
<dbReference type="PANTHER" id="PTHR12755">
    <property type="entry name" value="CLEAVAGE/POLYADENYLATION FACTOR IA SUBUNIT CLP1P"/>
    <property type="match status" value="1"/>
</dbReference>
<evidence type="ECO:0000256" key="2">
    <source>
        <dbReference type="ARBA" id="ARBA00011003"/>
    </source>
</evidence>
<name>A0A6A5UNG6_9PLEO</name>
<evidence type="ECO:0000313" key="11">
    <source>
        <dbReference type="EMBL" id="KAF1966763.1"/>
    </source>
</evidence>
<dbReference type="Gene3D" id="3.40.50.300">
    <property type="entry name" value="P-loop containing nucleotide triphosphate hydrolases"/>
    <property type="match status" value="1"/>
</dbReference>
<dbReference type="GO" id="GO:0051731">
    <property type="term" value="F:polynucleotide 5'-hydroxyl-kinase activity"/>
    <property type="evidence" value="ECO:0007669"/>
    <property type="project" value="InterPro"/>
</dbReference>
<feature type="compositionally biased region" description="Low complexity" evidence="9">
    <location>
        <begin position="50"/>
        <end position="64"/>
    </location>
</feature>
<accession>A0A6A5UNG6</accession>
<dbReference type="GO" id="GO:0000448">
    <property type="term" value="P:cleavage in ITS2 between 5.8S rRNA and LSU-rRNA of tricistronic rRNA transcript (SSU-rRNA, 5.8S rRNA, LSU-rRNA)"/>
    <property type="evidence" value="ECO:0007669"/>
    <property type="project" value="TreeGrafter"/>
</dbReference>
<dbReference type="AlphaFoldDB" id="A0A6A5UNG6"/>
<dbReference type="Pfam" id="PF16575">
    <property type="entry name" value="CLP1_P"/>
    <property type="match status" value="1"/>
</dbReference>
<evidence type="ECO:0000256" key="5">
    <source>
        <dbReference type="ARBA" id="ARBA00022679"/>
    </source>
</evidence>
<dbReference type="PANTHER" id="PTHR12755:SF3">
    <property type="entry name" value="POLYNUCLEOTIDE 5'-HYDROXYL-KINASE NOL9"/>
    <property type="match status" value="1"/>
</dbReference>
<keyword evidence="8" id="KW-0067">ATP-binding</keyword>
<keyword evidence="7" id="KW-0418">Kinase</keyword>
<evidence type="ECO:0000256" key="7">
    <source>
        <dbReference type="ARBA" id="ARBA00022777"/>
    </source>
</evidence>
<comment type="similarity">
    <text evidence="2">Belongs to the Clp1 family. NOL9/GRC3 subfamily.</text>
</comment>
<keyword evidence="5" id="KW-0808">Transferase</keyword>
<dbReference type="GO" id="GO:0005634">
    <property type="term" value="C:nucleus"/>
    <property type="evidence" value="ECO:0007669"/>
    <property type="project" value="TreeGrafter"/>
</dbReference>
<dbReference type="InterPro" id="IPR032319">
    <property type="entry name" value="CLP1_P"/>
</dbReference>
<dbReference type="Proteomes" id="UP000800036">
    <property type="component" value="Unassembled WGS sequence"/>
</dbReference>